<gene>
    <name evidence="16 18" type="primary">Marchf11</name>
    <name evidence="18" type="synonym">March11</name>
</gene>
<dbReference type="PANTHER" id="PTHR46053">
    <property type="entry name" value="E3 UBIQUITIN-PROTEIN LIGASE MARCH4-LIKE"/>
    <property type="match status" value="1"/>
</dbReference>
<evidence type="ECO:0000313" key="18">
    <source>
        <dbReference type="RGD" id="1559945"/>
    </source>
</evidence>
<keyword evidence="9" id="KW-0833">Ubl conjugation pathway</keyword>
<dbReference type="InterPro" id="IPR013083">
    <property type="entry name" value="Znf_RING/FYVE/PHD"/>
</dbReference>
<evidence type="ECO:0000256" key="2">
    <source>
        <dbReference type="ARBA" id="ARBA00004127"/>
    </source>
</evidence>
<accession>F1LSY5</accession>
<keyword evidence="10" id="KW-0862">Zinc</keyword>
<dbReference type="GO" id="GO:0008270">
    <property type="term" value="F:zinc ion binding"/>
    <property type="evidence" value="ECO:0007669"/>
    <property type="project" value="UniProtKB-KW"/>
</dbReference>
<dbReference type="HOGENOM" id="CLU_045217_2_1_1"/>
<feature type="compositionally biased region" description="Polar residues" evidence="13">
    <location>
        <begin position="89"/>
        <end position="98"/>
    </location>
</feature>
<feature type="compositionally biased region" description="Low complexity" evidence="13">
    <location>
        <begin position="201"/>
        <end position="210"/>
    </location>
</feature>
<dbReference type="RGD" id="1559945">
    <property type="gene designation" value="Marchf11"/>
</dbReference>
<evidence type="ECO:0000256" key="1">
    <source>
        <dbReference type="ARBA" id="ARBA00000900"/>
    </source>
</evidence>
<dbReference type="AlphaFoldDB" id="F1LSY5"/>
<dbReference type="Bgee" id="ENSRNOG00000024461">
    <property type="expression patterns" value="Expressed in testis and 4 other cell types or tissues"/>
</dbReference>
<dbReference type="OMA" id="QWQSITV"/>
<keyword evidence="17" id="KW-1185">Reference proteome</keyword>
<feature type="domain" description="RING-CH-type" evidence="15">
    <location>
        <begin position="383"/>
        <end position="443"/>
    </location>
</feature>
<evidence type="ECO:0000256" key="8">
    <source>
        <dbReference type="ARBA" id="ARBA00022771"/>
    </source>
</evidence>
<keyword evidence="7" id="KW-0479">Metal-binding</keyword>
<keyword evidence="11 14" id="KW-1133">Transmembrane helix</keyword>
<dbReference type="CDD" id="cd16810">
    <property type="entry name" value="RING_CH-C4HC3_MARCH11"/>
    <property type="match status" value="1"/>
</dbReference>
<evidence type="ECO:0000256" key="10">
    <source>
        <dbReference type="ARBA" id="ARBA00022833"/>
    </source>
</evidence>
<evidence type="ECO:0000256" key="4">
    <source>
        <dbReference type="ARBA" id="ARBA00012483"/>
    </source>
</evidence>
<feature type="transmembrane region" description="Helical" evidence="14">
    <location>
        <begin position="466"/>
        <end position="487"/>
    </location>
</feature>
<comment type="pathway">
    <text evidence="3">Protein modification; protein ubiquitination.</text>
</comment>
<evidence type="ECO:0000256" key="5">
    <source>
        <dbReference type="ARBA" id="ARBA00022679"/>
    </source>
</evidence>
<dbReference type="Gene3D" id="3.30.40.10">
    <property type="entry name" value="Zinc/RING finger domain, C3HC4 (zinc finger)"/>
    <property type="match status" value="1"/>
</dbReference>
<dbReference type="KEGG" id="rno:499558"/>
<reference evidence="16" key="2">
    <citation type="submission" date="2025-08" db="UniProtKB">
        <authorList>
            <consortium name="Ensembl"/>
        </authorList>
    </citation>
    <scope>IDENTIFICATION</scope>
    <source>
        <strain evidence="16">Brown Norway</strain>
    </source>
</reference>
<protein>
    <recommendedName>
        <fullName evidence="4">RING-type E3 ubiquitin transferase</fullName>
        <ecNumber evidence="4">2.3.2.27</ecNumber>
    </recommendedName>
</protein>
<dbReference type="PROSITE" id="PS51292">
    <property type="entry name" value="ZF_RING_CH"/>
    <property type="match status" value="1"/>
</dbReference>
<keyword evidence="8" id="KW-0863">Zinc-finger</keyword>
<dbReference type="Pfam" id="PF12906">
    <property type="entry name" value="RINGv"/>
    <property type="match status" value="1"/>
</dbReference>
<feature type="compositionally biased region" description="Low complexity" evidence="13">
    <location>
        <begin position="117"/>
        <end position="133"/>
    </location>
</feature>
<feature type="compositionally biased region" description="Pro residues" evidence="13">
    <location>
        <begin position="244"/>
        <end position="256"/>
    </location>
</feature>
<evidence type="ECO:0000256" key="11">
    <source>
        <dbReference type="ARBA" id="ARBA00022989"/>
    </source>
</evidence>
<dbReference type="PANTHER" id="PTHR46053:SF1">
    <property type="entry name" value="E3 UBIQUITIN-PROTEIN LIGASE MARCHF11"/>
    <property type="match status" value="1"/>
</dbReference>
<evidence type="ECO:0000256" key="13">
    <source>
        <dbReference type="SAM" id="MobiDB-lite"/>
    </source>
</evidence>
<dbReference type="GeneTree" id="ENSGT00940000160025"/>
<dbReference type="SMART" id="SM00744">
    <property type="entry name" value="RINGv"/>
    <property type="match status" value="1"/>
</dbReference>
<keyword evidence="12 14" id="KW-0472">Membrane</keyword>
<comment type="subcellular location">
    <subcellularLocation>
        <location evidence="2">Endomembrane system</location>
        <topology evidence="2">Multi-pass membrane protein</topology>
    </subcellularLocation>
</comment>
<dbReference type="InterPro" id="IPR047906">
    <property type="entry name" value="MARCHF11_RING_CH-C4HC3"/>
</dbReference>
<dbReference type="CTD" id="441061"/>
<name>F1LSY5_RAT</name>
<keyword evidence="5" id="KW-0808">Transferase</keyword>
<dbReference type="GO" id="GO:0012505">
    <property type="term" value="C:endomembrane system"/>
    <property type="evidence" value="ECO:0007669"/>
    <property type="project" value="UniProtKB-SubCell"/>
</dbReference>
<dbReference type="UniPathway" id="UPA00143"/>
<keyword evidence="6 14" id="KW-0812">Transmembrane</keyword>
<dbReference type="InterPro" id="IPR011016">
    <property type="entry name" value="Znf_RING-CH"/>
</dbReference>
<feature type="compositionally biased region" description="Basic and acidic residues" evidence="13">
    <location>
        <begin position="319"/>
        <end position="329"/>
    </location>
</feature>
<evidence type="ECO:0000256" key="9">
    <source>
        <dbReference type="ARBA" id="ARBA00022786"/>
    </source>
</evidence>
<evidence type="ECO:0000256" key="7">
    <source>
        <dbReference type="ARBA" id="ARBA00022723"/>
    </source>
</evidence>
<feature type="compositionally biased region" description="Basic and acidic residues" evidence="13">
    <location>
        <begin position="229"/>
        <end position="239"/>
    </location>
</feature>
<feature type="compositionally biased region" description="Low complexity" evidence="13">
    <location>
        <begin position="171"/>
        <end position="188"/>
    </location>
</feature>
<evidence type="ECO:0000313" key="16">
    <source>
        <dbReference type="Ensembl" id="ENSRNOP00000035881.3"/>
    </source>
</evidence>
<dbReference type="Proteomes" id="UP000002494">
    <property type="component" value="Chromosome 2"/>
</dbReference>
<dbReference type="Ensembl" id="ENSRNOT00000032027.5">
    <property type="protein sequence ID" value="ENSRNOP00000035881.3"/>
    <property type="gene ID" value="ENSRNOG00000024461.5"/>
</dbReference>
<evidence type="ECO:0000256" key="3">
    <source>
        <dbReference type="ARBA" id="ARBA00004906"/>
    </source>
</evidence>
<dbReference type="GO" id="GO:0016567">
    <property type="term" value="P:protein ubiquitination"/>
    <property type="evidence" value="ECO:0007669"/>
    <property type="project" value="UniProtKB-UniPathway"/>
</dbReference>
<dbReference type="GO" id="GO:0061630">
    <property type="term" value="F:ubiquitin protein ligase activity"/>
    <property type="evidence" value="ECO:0007669"/>
    <property type="project" value="UniProtKB-EC"/>
</dbReference>
<evidence type="ECO:0000256" key="14">
    <source>
        <dbReference type="SAM" id="Phobius"/>
    </source>
</evidence>
<feature type="transmembrane region" description="Helical" evidence="14">
    <location>
        <begin position="499"/>
        <end position="520"/>
    </location>
</feature>
<comment type="catalytic activity">
    <reaction evidence="1">
        <text>S-ubiquitinyl-[E2 ubiquitin-conjugating enzyme]-L-cysteine + [acceptor protein]-L-lysine = [E2 ubiquitin-conjugating enzyme]-L-cysteine + N(6)-ubiquitinyl-[acceptor protein]-L-lysine.</text>
        <dbReference type="EC" id="2.3.2.27"/>
    </reaction>
</comment>
<feature type="compositionally biased region" description="Low complexity" evidence="13">
    <location>
        <begin position="11"/>
        <end position="24"/>
    </location>
</feature>
<evidence type="ECO:0000313" key="17">
    <source>
        <dbReference type="Proteomes" id="UP000002494"/>
    </source>
</evidence>
<dbReference type="OrthoDB" id="264354at2759"/>
<evidence type="ECO:0000259" key="15">
    <source>
        <dbReference type="PROSITE" id="PS51292"/>
    </source>
</evidence>
<evidence type="ECO:0000256" key="12">
    <source>
        <dbReference type="ARBA" id="ARBA00023136"/>
    </source>
</evidence>
<feature type="region of interest" description="Disordered" evidence="13">
    <location>
        <begin position="1"/>
        <end position="383"/>
    </location>
</feature>
<proteinExistence type="predicted"/>
<feature type="compositionally biased region" description="Pro residues" evidence="13">
    <location>
        <begin position="189"/>
        <end position="200"/>
    </location>
</feature>
<sequence length="623" mass="67167">MGSCTTGIPASPSSLLPRGSPLGSPRHRPASVSEFPQTHPVTVFGSAASDPSPLSFLTGAAVPRASERGNPPRNRRERPGAGLEIAAQGSPQFQQGPLNTPHPPSHARLAHHNSLVPHLYPAPLPSSALLPASHSPPTPRAPGTLSRTRRRLHQSRAGGSAEQPPLPPPRRSSASSPGPALLVPASRFPFPPSSHLPLQPPLALLWLQSAPGPPPGGQEDGGDSTMSDEGSKRGSRADSLEAEPPLPPPPPPPPPGESSLVPTSPRYRPPLPAPLERIVGSGEPPVELAPRRKGEPLPPLPPSRLPGDQEVSAAGDSCEGPRRLPEVKLPEAAAGKGSPAEPEAGACGEGERRGTGDQPETRSVCSSRSSSSGGSGDQRSGHQHQHHQPICKICFQGAEQGELLNPCRCDGSVRYTHQLCLLKWISERGSWTCELCCYRYHVTAIKMKQPCQWQSISITLVEKVQMIAVILGSLFLIASVTWLLWSAFSPYAVWQRKDILFQICYGMYGFMDLVCIGLIVHEGAAVYRVFKRWRAVNLHWDVLNYDKATDIEESSRGESSTSRTLWLPLSALRNRNLVHPTQLTSPRFQCGYVLLHLFNRMRAHEDVSEDNGSGEVVMRVTSV</sequence>
<evidence type="ECO:0000256" key="6">
    <source>
        <dbReference type="ARBA" id="ARBA00022692"/>
    </source>
</evidence>
<dbReference type="SUPFAM" id="SSF57850">
    <property type="entry name" value="RING/U-box"/>
    <property type="match status" value="1"/>
</dbReference>
<dbReference type="InterPro" id="IPR046356">
    <property type="entry name" value="MARCHF4/9/11"/>
</dbReference>
<reference evidence="16" key="3">
    <citation type="submission" date="2025-09" db="UniProtKB">
        <authorList>
            <consortium name="Ensembl"/>
        </authorList>
    </citation>
    <scope>IDENTIFICATION</scope>
    <source>
        <strain evidence="16">Brown Norway</strain>
    </source>
</reference>
<organism evidence="16 17">
    <name type="scientific">Rattus norvegicus</name>
    <name type="common">Rat</name>
    <dbReference type="NCBI Taxonomy" id="10116"/>
    <lineage>
        <taxon>Eukaryota</taxon>
        <taxon>Metazoa</taxon>
        <taxon>Chordata</taxon>
        <taxon>Craniata</taxon>
        <taxon>Vertebrata</taxon>
        <taxon>Euteleostomi</taxon>
        <taxon>Mammalia</taxon>
        <taxon>Eutheria</taxon>
        <taxon>Euarchontoglires</taxon>
        <taxon>Glires</taxon>
        <taxon>Rodentia</taxon>
        <taxon>Myomorpha</taxon>
        <taxon>Muroidea</taxon>
        <taxon>Muridae</taxon>
        <taxon>Murinae</taxon>
        <taxon>Rattus</taxon>
    </lineage>
</organism>
<dbReference type="EC" id="2.3.2.27" evidence="4"/>
<reference evidence="16" key="1">
    <citation type="submission" date="2024-01" db="EMBL/GenBank/DDBJ databases">
        <title>GRCr8: a new rat reference genome assembly contstructed from accurate long reads and long range scaffolding.</title>
        <authorList>
            <person name="Doris P.A."/>
            <person name="Kalbfleisch T."/>
            <person name="Li K."/>
            <person name="Howe K."/>
            <person name="Wood J."/>
        </authorList>
    </citation>
    <scope>NUCLEOTIDE SEQUENCE [LARGE SCALE GENOMIC DNA]</scope>
    <source>
        <strain evidence="16">Brown Norway</strain>
    </source>
</reference>